<protein>
    <recommendedName>
        <fullName evidence="1">Glycosyl transferase family 1 domain-containing protein</fullName>
    </recommendedName>
</protein>
<sequence length="230" mass="25685">PWGHWQIMERLSPKNTVVCVAGGEQLEMMDTFKKICGRFEFFGACNEKIQDTLRQALPGKTILHLIHGVNSKLFRPAEGRKHSAFTLGWVGSHARPLKRLNLAKAIAEKGGFELSIAGFKEYPHYNMPAFYQSVDALLVTSTNEAHPLVVYEAMACGLPVVTTNVGDVDRYIVDGVNGFILPVNTSVARFIETINWLKNDPELRARIGEAARQTVVDKLSWAEIVKQYIS</sequence>
<dbReference type="EMBL" id="BART01033494">
    <property type="protein sequence ID" value="GAH07950.1"/>
    <property type="molecule type" value="Genomic_DNA"/>
</dbReference>
<dbReference type="GO" id="GO:0016757">
    <property type="term" value="F:glycosyltransferase activity"/>
    <property type="evidence" value="ECO:0007669"/>
    <property type="project" value="InterPro"/>
</dbReference>
<feature type="non-terminal residue" evidence="2">
    <location>
        <position position="1"/>
    </location>
</feature>
<dbReference type="CDD" id="cd03801">
    <property type="entry name" value="GT4_PimA-like"/>
    <property type="match status" value="1"/>
</dbReference>
<feature type="non-terminal residue" evidence="2">
    <location>
        <position position="230"/>
    </location>
</feature>
<accession>X1DI54</accession>
<dbReference type="AlphaFoldDB" id="X1DI54"/>
<proteinExistence type="predicted"/>
<name>X1DI54_9ZZZZ</name>
<reference evidence="2" key="1">
    <citation type="journal article" date="2014" name="Front. Microbiol.">
        <title>High frequency of phylogenetically diverse reductive dehalogenase-homologous genes in deep subseafloor sedimentary metagenomes.</title>
        <authorList>
            <person name="Kawai M."/>
            <person name="Futagami T."/>
            <person name="Toyoda A."/>
            <person name="Takaki Y."/>
            <person name="Nishi S."/>
            <person name="Hori S."/>
            <person name="Arai W."/>
            <person name="Tsubouchi T."/>
            <person name="Morono Y."/>
            <person name="Uchiyama I."/>
            <person name="Ito T."/>
            <person name="Fujiyama A."/>
            <person name="Inagaki F."/>
            <person name="Takami H."/>
        </authorList>
    </citation>
    <scope>NUCLEOTIDE SEQUENCE</scope>
    <source>
        <strain evidence="2">Expedition CK06-06</strain>
    </source>
</reference>
<comment type="caution">
    <text evidence="2">The sequence shown here is derived from an EMBL/GenBank/DDBJ whole genome shotgun (WGS) entry which is preliminary data.</text>
</comment>
<evidence type="ECO:0000313" key="2">
    <source>
        <dbReference type="EMBL" id="GAH07950.1"/>
    </source>
</evidence>
<gene>
    <name evidence="2" type="ORF">S01H4_57538</name>
</gene>
<evidence type="ECO:0000259" key="1">
    <source>
        <dbReference type="Pfam" id="PF00534"/>
    </source>
</evidence>
<dbReference type="SUPFAM" id="SSF53756">
    <property type="entry name" value="UDP-Glycosyltransferase/glycogen phosphorylase"/>
    <property type="match status" value="1"/>
</dbReference>
<dbReference type="Gene3D" id="3.40.50.2000">
    <property type="entry name" value="Glycogen Phosphorylase B"/>
    <property type="match status" value="2"/>
</dbReference>
<dbReference type="Pfam" id="PF00534">
    <property type="entry name" value="Glycos_transf_1"/>
    <property type="match status" value="1"/>
</dbReference>
<organism evidence="2">
    <name type="scientific">marine sediment metagenome</name>
    <dbReference type="NCBI Taxonomy" id="412755"/>
    <lineage>
        <taxon>unclassified sequences</taxon>
        <taxon>metagenomes</taxon>
        <taxon>ecological metagenomes</taxon>
    </lineage>
</organism>
<dbReference type="PANTHER" id="PTHR12526">
    <property type="entry name" value="GLYCOSYLTRANSFERASE"/>
    <property type="match status" value="1"/>
</dbReference>
<dbReference type="InterPro" id="IPR001296">
    <property type="entry name" value="Glyco_trans_1"/>
</dbReference>
<feature type="domain" description="Glycosyl transferase family 1" evidence="1">
    <location>
        <begin position="121"/>
        <end position="213"/>
    </location>
</feature>